<dbReference type="InterPro" id="IPR007213">
    <property type="entry name" value="Ppm1/Ppm2/Tcmp"/>
</dbReference>
<dbReference type="KEGG" id="blac:94351756"/>
<dbReference type="Pfam" id="PF04072">
    <property type="entry name" value="LCM"/>
    <property type="match status" value="1"/>
</dbReference>
<keyword evidence="3" id="KW-0808">Transferase</keyword>
<evidence type="ECO:0000313" key="5">
    <source>
        <dbReference type="Proteomes" id="UP000294530"/>
    </source>
</evidence>
<dbReference type="OrthoDB" id="203237at2759"/>
<dbReference type="SUPFAM" id="SSF53335">
    <property type="entry name" value="S-adenosyl-L-methionine-dependent methyltransferases"/>
    <property type="match status" value="1"/>
</dbReference>
<reference evidence="4 5" key="1">
    <citation type="journal article" date="2021" name="Genome Biol.">
        <title>AFLAP: assembly-free linkage analysis pipeline using k-mers from genome sequencing data.</title>
        <authorList>
            <person name="Fletcher K."/>
            <person name="Zhang L."/>
            <person name="Gil J."/>
            <person name="Han R."/>
            <person name="Cavanaugh K."/>
            <person name="Michelmore R."/>
        </authorList>
    </citation>
    <scope>NUCLEOTIDE SEQUENCE [LARGE SCALE GENOMIC DNA]</scope>
    <source>
        <strain evidence="4 5">SF5</strain>
    </source>
</reference>
<evidence type="ECO:0008006" key="6">
    <source>
        <dbReference type="Google" id="ProtNLM"/>
    </source>
</evidence>
<dbReference type="NCBIfam" id="TIGR00027">
    <property type="entry name" value="mthyl_TIGR00027"/>
    <property type="match status" value="1"/>
</dbReference>
<dbReference type="AlphaFoldDB" id="A0A976IB19"/>
<dbReference type="PANTHER" id="PTHR43619:SF2">
    <property type="entry name" value="S-ADENOSYL-L-METHIONINE-DEPENDENT METHYLTRANSFERASES SUPERFAMILY PROTEIN"/>
    <property type="match status" value="1"/>
</dbReference>
<evidence type="ECO:0000256" key="3">
    <source>
        <dbReference type="ARBA" id="ARBA00022679"/>
    </source>
</evidence>
<dbReference type="InterPro" id="IPR011610">
    <property type="entry name" value="SAM_mthyl_Trfase_ML2640-like"/>
</dbReference>
<proteinExistence type="inferred from homology"/>
<dbReference type="GO" id="GO:0008168">
    <property type="term" value="F:methyltransferase activity"/>
    <property type="evidence" value="ECO:0007669"/>
    <property type="project" value="UniProtKB-KW"/>
</dbReference>
<dbReference type="GeneID" id="94351756"/>
<keyword evidence="2" id="KW-0489">Methyltransferase</keyword>
<comment type="similarity">
    <text evidence="1">Belongs to the UPF0677 family.</text>
</comment>
<evidence type="ECO:0000256" key="2">
    <source>
        <dbReference type="ARBA" id="ARBA00022603"/>
    </source>
</evidence>
<dbReference type="Proteomes" id="UP000294530">
    <property type="component" value="Unassembled WGS sequence"/>
</dbReference>
<keyword evidence="5" id="KW-1185">Reference proteome</keyword>
<evidence type="ECO:0000313" key="4">
    <source>
        <dbReference type="EMBL" id="TDH65490.1"/>
    </source>
</evidence>
<dbReference type="RefSeq" id="XP_067814989.1">
    <property type="nucleotide sequence ID" value="XM_067966085.1"/>
</dbReference>
<dbReference type="EMBL" id="SHOA02000013">
    <property type="protein sequence ID" value="TDH65490.1"/>
    <property type="molecule type" value="Genomic_DNA"/>
</dbReference>
<dbReference type="GO" id="GO:0032259">
    <property type="term" value="P:methylation"/>
    <property type="evidence" value="ECO:0007669"/>
    <property type="project" value="UniProtKB-KW"/>
</dbReference>
<name>A0A976IB19_BRELC</name>
<dbReference type="InterPro" id="IPR029063">
    <property type="entry name" value="SAM-dependent_MTases_sf"/>
</dbReference>
<comment type="caution">
    <text evidence="4">The sequence shown here is derived from an EMBL/GenBank/DDBJ whole genome shotgun (WGS) entry which is preliminary data.</text>
</comment>
<dbReference type="PANTHER" id="PTHR43619">
    <property type="entry name" value="S-ADENOSYL-L-METHIONINE-DEPENDENT METHYLTRANSFERASE YKTD-RELATED"/>
    <property type="match status" value="1"/>
</dbReference>
<gene>
    <name evidence="4" type="ORF">CCR75_008030</name>
</gene>
<evidence type="ECO:0000256" key="1">
    <source>
        <dbReference type="ARBA" id="ARBA00008138"/>
    </source>
</evidence>
<dbReference type="Gene3D" id="3.40.50.150">
    <property type="entry name" value="Vaccinia Virus protein VP39"/>
    <property type="match status" value="1"/>
</dbReference>
<sequence>MECCPSSSLLKAATFEVDDAIAESIAFVTTYMRAVESRREDRIINDPFAEPLTREQQSKIEKFMVEILSEISSDLPNTIAIRTRYLDEALHHRDPRIKQIVILGAGLDARAYRLNSLRGSHVLEIDQSGALFEYKAKVMAELHAPLVAQSVDCITSNLVEADLEANLMGHDFNPTMPTFWAMEGVISSMERPNILELLKAIDHLSAPGSAFWADIPGQIVVADKELGNVAMKYGEDNPMSGVFCEISWTMDMQASLKNAGKHFARNWTPPLSSTSGQTIPFSFVVGKKPL</sequence>
<accession>A0A976IB19</accession>
<protein>
    <recommendedName>
        <fullName evidence="6">S-adenosyl-L-methionine-dependent methyltransferase</fullName>
    </recommendedName>
</protein>
<organism evidence="4 5">
    <name type="scientific">Bremia lactucae</name>
    <name type="common">Lettuce downy mildew</name>
    <dbReference type="NCBI Taxonomy" id="4779"/>
    <lineage>
        <taxon>Eukaryota</taxon>
        <taxon>Sar</taxon>
        <taxon>Stramenopiles</taxon>
        <taxon>Oomycota</taxon>
        <taxon>Peronosporomycetes</taxon>
        <taxon>Peronosporales</taxon>
        <taxon>Peronosporaceae</taxon>
        <taxon>Bremia</taxon>
    </lineage>
</organism>